<evidence type="ECO:0000256" key="10">
    <source>
        <dbReference type="PIRSR" id="PIRSR000094-3"/>
    </source>
</evidence>
<evidence type="ECO:0000256" key="9">
    <source>
        <dbReference type="PIRSR" id="PIRSR000094-2"/>
    </source>
</evidence>
<reference evidence="11" key="2">
    <citation type="submission" date="2020-09" db="EMBL/GenBank/DDBJ databases">
        <authorList>
            <person name="Sun Q."/>
            <person name="Ohkuma M."/>
        </authorList>
    </citation>
    <scope>NUCLEOTIDE SEQUENCE</scope>
    <source>
        <strain evidence="11">JCM 4637</strain>
    </source>
</reference>
<feature type="binding site" evidence="10">
    <location>
        <begin position="194"/>
        <end position="198"/>
    </location>
    <ligand>
        <name>NAD(+)</name>
        <dbReference type="ChEBI" id="CHEBI:57540"/>
    </ligand>
</feature>
<evidence type="ECO:0000256" key="7">
    <source>
        <dbReference type="ARBA" id="ARBA00023160"/>
    </source>
</evidence>
<dbReference type="PANTHER" id="PTHR43159">
    <property type="entry name" value="ENOYL-[ACYL-CARRIER-PROTEIN] REDUCTASE"/>
    <property type="match status" value="1"/>
</dbReference>
<evidence type="ECO:0000256" key="2">
    <source>
        <dbReference type="ARBA" id="ARBA00009233"/>
    </source>
</evidence>
<dbReference type="InterPro" id="IPR014358">
    <property type="entry name" value="Enoyl-ACP_Rdtase_NADH"/>
</dbReference>
<proteinExistence type="inferred from homology"/>
<evidence type="ECO:0000313" key="11">
    <source>
        <dbReference type="EMBL" id="GHD19342.1"/>
    </source>
</evidence>
<reference evidence="11" key="1">
    <citation type="journal article" date="2014" name="Int. J. Syst. Evol. Microbiol.">
        <title>Complete genome sequence of Corynebacterium casei LMG S-19264T (=DSM 44701T), isolated from a smear-ripened cheese.</title>
        <authorList>
            <consortium name="US DOE Joint Genome Institute (JGI-PGF)"/>
            <person name="Walter F."/>
            <person name="Albersmeier A."/>
            <person name="Kalinowski J."/>
            <person name="Ruckert C."/>
        </authorList>
    </citation>
    <scope>NUCLEOTIDE SEQUENCE</scope>
    <source>
        <strain evidence="11">JCM 4637</strain>
    </source>
</reference>
<feature type="binding site" evidence="10">
    <location>
        <position position="165"/>
    </location>
    <ligand>
        <name>NAD(+)</name>
        <dbReference type="ChEBI" id="CHEBI:57540"/>
    </ligand>
</feature>
<dbReference type="Pfam" id="PF13561">
    <property type="entry name" value="adh_short_C2"/>
    <property type="match status" value="1"/>
</dbReference>
<keyword evidence="7 8" id="KW-0275">Fatty acid biosynthesis</keyword>
<comment type="catalytic activity">
    <reaction evidence="8">
        <text>a 2,3-saturated acyl-[ACP] + NAD(+) = a (2E)-enoyl-[ACP] + NADH + H(+)</text>
        <dbReference type="Rhea" id="RHEA:10240"/>
        <dbReference type="Rhea" id="RHEA-COMP:9925"/>
        <dbReference type="Rhea" id="RHEA-COMP:9926"/>
        <dbReference type="ChEBI" id="CHEBI:15378"/>
        <dbReference type="ChEBI" id="CHEBI:57540"/>
        <dbReference type="ChEBI" id="CHEBI:57945"/>
        <dbReference type="ChEBI" id="CHEBI:78784"/>
        <dbReference type="ChEBI" id="CHEBI:78785"/>
        <dbReference type="EC" id="1.3.1.9"/>
    </reaction>
</comment>
<feature type="binding site" evidence="10">
    <location>
        <position position="94"/>
    </location>
    <ligand>
        <name>NAD(+)</name>
        <dbReference type="ChEBI" id="CHEBI:57540"/>
    </ligand>
</feature>
<comment type="caution">
    <text evidence="11">The sequence shown here is derived from an EMBL/GenBank/DDBJ whole genome shotgun (WGS) entry which is preliminary data.</text>
</comment>
<keyword evidence="5 8" id="KW-0560">Oxidoreductase</keyword>
<dbReference type="RefSeq" id="WP_189828561.1">
    <property type="nucleotide sequence ID" value="NZ_BMVC01000034.1"/>
</dbReference>
<dbReference type="PIRSF" id="PIRSF000094">
    <property type="entry name" value="Enoyl-ACP_rdct"/>
    <property type="match status" value="1"/>
</dbReference>
<feature type="binding site" evidence="9">
    <location>
        <position position="97"/>
    </location>
    <ligand>
        <name>substrate</name>
    </ligand>
</feature>
<dbReference type="Gene3D" id="3.40.50.720">
    <property type="entry name" value="NAD(P)-binding Rossmann-like Domain"/>
    <property type="match status" value="1"/>
</dbReference>
<keyword evidence="6" id="KW-0443">Lipid metabolism</keyword>
<dbReference type="GO" id="GO:0004318">
    <property type="term" value="F:enoyl-[acyl-carrier-protein] reductase (NADH) activity"/>
    <property type="evidence" value="ECO:0007669"/>
    <property type="project" value="UniProtKB-EC"/>
</dbReference>
<dbReference type="InterPro" id="IPR036291">
    <property type="entry name" value="NAD(P)-bd_dom_sf"/>
</dbReference>
<evidence type="ECO:0000256" key="1">
    <source>
        <dbReference type="ARBA" id="ARBA00005189"/>
    </source>
</evidence>
<accession>A0A918X970</accession>
<evidence type="ECO:0000256" key="6">
    <source>
        <dbReference type="ARBA" id="ARBA00023098"/>
    </source>
</evidence>
<keyword evidence="3 8" id="KW-0444">Lipid biosynthesis</keyword>
<dbReference type="InterPro" id="IPR002347">
    <property type="entry name" value="SDR_fam"/>
</dbReference>
<name>A0A918X970_9ACTN</name>
<dbReference type="PRINTS" id="PR00081">
    <property type="entry name" value="GDHRDH"/>
</dbReference>
<evidence type="ECO:0000256" key="8">
    <source>
        <dbReference type="PIRNR" id="PIRNR000094"/>
    </source>
</evidence>
<dbReference type="Proteomes" id="UP000638353">
    <property type="component" value="Unassembled WGS sequence"/>
</dbReference>
<dbReference type="EC" id="1.3.1.9" evidence="8"/>
<dbReference type="GO" id="GO:0006633">
    <property type="term" value="P:fatty acid biosynthetic process"/>
    <property type="evidence" value="ECO:0007669"/>
    <property type="project" value="UniProtKB-KW"/>
</dbReference>
<dbReference type="SUPFAM" id="SSF51735">
    <property type="entry name" value="NAD(P)-binding Rossmann-fold domains"/>
    <property type="match status" value="1"/>
</dbReference>
<protein>
    <recommendedName>
        <fullName evidence="8">Enoyl-[acyl-carrier-protein] reductase [NADH]</fullName>
        <ecNumber evidence="8">1.3.1.9</ecNumber>
    </recommendedName>
</protein>
<organism evidence="11 12">
    <name type="scientific">Streptomyces finlayi</name>
    <dbReference type="NCBI Taxonomy" id="67296"/>
    <lineage>
        <taxon>Bacteria</taxon>
        <taxon>Bacillati</taxon>
        <taxon>Actinomycetota</taxon>
        <taxon>Actinomycetes</taxon>
        <taxon>Kitasatosporales</taxon>
        <taxon>Streptomycetaceae</taxon>
        <taxon>Streptomyces</taxon>
    </lineage>
</organism>
<feature type="binding site" evidence="10">
    <location>
        <begin position="19"/>
        <end position="20"/>
    </location>
    <ligand>
        <name>NAD(+)</name>
        <dbReference type="ChEBI" id="CHEBI:57540"/>
    </ligand>
</feature>
<dbReference type="AlphaFoldDB" id="A0A918X970"/>
<comment type="similarity">
    <text evidence="2 8">Belongs to the short-chain dehydrogenases/reductases (SDR) family. FabI subfamily.</text>
</comment>
<evidence type="ECO:0000256" key="3">
    <source>
        <dbReference type="ARBA" id="ARBA00022516"/>
    </source>
</evidence>
<sequence>MSLLTGKRIVISGLLDEQSIAHAVAASVQRHGADVILTNVPGHRFAMMRRAAKSLPAPPVAMIPADFGSAADLDRFSTDVAGHWDHVDGVLHSVAHAPRGALDSFLDTSWDDAARALHVSAFSLKDLVRALHPLLTRAPGGASVVSLDFDGTQAWPGYNWMGVSKSALEAISRYLARELGPDNIRVNTVAAGPVHSRAAGGVPSFTDFEREWSARAPLSWDADDADAVAGPVTFLFSALAQAVTGTVLHADGGFHAMGMAGPQPLEAVAESAVQAVAEGQGAAVVLH</sequence>
<evidence type="ECO:0000256" key="4">
    <source>
        <dbReference type="ARBA" id="ARBA00022832"/>
    </source>
</evidence>
<gene>
    <name evidence="11" type="ORF">GCM10010334_82890</name>
</gene>
<dbReference type="PANTHER" id="PTHR43159:SF2">
    <property type="entry name" value="ENOYL-[ACYL-CARRIER-PROTEIN] REDUCTASE [NADH], CHLOROPLASTIC"/>
    <property type="match status" value="1"/>
</dbReference>
<feature type="binding site" evidence="10">
    <location>
        <position position="13"/>
    </location>
    <ligand>
        <name>NAD(+)</name>
        <dbReference type="ChEBI" id="CHEBI:57540"/>
    </ligand>
</feature>
<dbReference type="EMBL" id="BMVC01000034">
    <property type="protein sequence ID" value="GHD19342.1"/>
    <property type="molecule type" value="Genomic_DNA"/>
</dbReference>
<evidence type="ECO:0000313" key="12">
    <source>
        <dbReference type="Proteomes" id="UP000638353"/>
    </source>
</evidence>
<keyword evidence="4" id="KW-0276">Fatty acid metabolism</keyword>
<keyword evidence="8 10" id="KW-0520">NAD</keyword>
<evidence type="ECO:0000256" key="5">
    <source>
        <dbReference type="ARBA" id="ARBA00023002"/>
    </source>
</evidence>
<comment type="pathway">
    <text evidence="1">Lipid metabolism.</text>
</comment>